<organism evidence="2 3">
    <name type="scientific">Klebsiella pneumoniae subsp. pneumoniae</name>
    <dbReference type="NCBI Taxonomy" id="72407"/>
    <lineage>
        <taxon>Bacteria</taxon>
        <taxon>Pseudomonadati</taxon>
        <taxon>Pseudomonadota</taxon>
        <taxon>Gammaproteobacteria</taxon>
        <taxon>Enterobacterales</taxon>
        <taxon>Enterobacteriaceae</taxon>
        <taxon>Klebsiella/Raoultella group</taxon>
        <taxon>Klebsiella</taxon>
        <taxon>Klebsiella pneumoniae complex</taxon>
    </lineage>
</organism>
<proteinExistence type="predicted"/>
<dbReference type="EMBL" id="CP064822">
    <property type="protein sequence ID" value="QPG08044.1"/>
    <property type="molecule type" value="Genomic_DNA"/>
</dbReference>
<feature type="region of interest" description="Disordered" evidence="1">
    <location>
        <begin position="27"/>
        <end position="53"/>
    </location>
</feature>
<evidence type="ECO:0000313" key="3">
    <source>
        <dbReference type="Proteomes" id="UP000594592"/>
    </source>
</evidence>
<dbReference type="Proteomes" id="UP000594592">
    <property type="component" value="Plasmid pKPHS1"/>
</dbReference>
<evidence type="ECO:0000256" key="1">
    <source>
        <dbReference type="SAM" id="MobiDB-lite"/>
    </source>
</evidence>
<gene>
    <name evidence="2" type="ORF">IUJ34_27010</name>
</gene>
<sequence>MGSNPWFDGSLETYSENQQISGSRAVVVSSQKRSGTKSLRVSRGAGEGGNSDKSIGKWIALRENAVFRIELWAMMPADQSPSSGWSTIVGLQTQNAANNNNWPSAITITEGSLGAEAPEEIHRHAPCSDWPHSRRILDFYPRSNWRRYAGV</sequence>
<reference evidence="2 3" key="1">
    <citation type="submission" date="2020-11" db="EMBL/GenBank/DDBJ databases">
        <title>Whole Genome sequence of MDR strain of Klebsiella pneumoniae K219 isolated from sputum.</title>
        <authorList>
            <person name="Aditi B.P."/>
            <person name="Mahalakshmi K."/>
            <person name="Naveen Kumar V."/>
        </authorList>
    </citation>
    <scope>NUCLEOTIDE SEQUENCE [LARGE SCALE GENOMIC DNA]</scope>
    <source>
        <strain evidence="2 3">K219</strain>
        <plasmid evidence="2 3">pKPHS1</plasmid>
    </source>
</reference>
<name>A0A7S9HFA4_KLEPN</name>
<feature type="compositionally biased region" description="Polar residues" evidence="1">
    <location>
        <begin position="27"/>
        <end position="39"/>
    </location>
</feature>
<dbReference type="AlphaFoldDB" id="A0A7S9HFA4"/>
<accession>A0A7S9HFA4</accession>
<dbReference type="Gene3D" id="2.60.120.260">
    <property type="entry name" value="Galactose-binding domain-like"/>
    <property type="match status" value="1"/>
</dbReference>
<keyword evidence="2" id="KW-0614">Plasmid</keyword>
<protein>
    <submittedName>
        <fullName evidence="2">Uncharacterized protein</fullName>
    </submittedName>
</protein>
<evidence type="ECO:0000313" key="2">
    <source>
        <dbReference type="EMBL" id="QPG08044.1"/>
    </source>
</evidence>
<geneLocation type="plasmid" evidence="2 3">
    <name>pKPHS1</name>
</geneLocation>